<dbReference type="SUPFAM" id="SSF53474">
    <property type="entry name" value="alpha/beta-Hydrolases"/>
    <property type="match status" value="1"/>
</dbReference>
<name>A0A3B1AXD7_9ZZZZ</name>
<dbReference type="EMBL" id="UOFS01000038">
    <property type="protein sequence ID" value="VAW98664.1"/>
    <property type="molecule type" value="Genomic_DNA"/>
</dbReference>
<sequence length="308" mass="34681">MKHHKQPQSASELVAANYQERLYKKNPRLVFMMKIIRLCFLILEYISPKLAGWWALRLWLATRRYPLPAREKIWLATATESSLLHQNGSIKLYRWQTTQTTAPIVLLIHGWNGRGLQLGAFVKPLLEQGFQVISFDAPGHGSSPGNESNLFIIADVVQAISKSVGSIHSIIAHSFGAMVMARAVNDGLNIHNAVVISAPKNVEFLTNLFCAMFKIKPNSKKNLLERIKRRFGDTMFDKASTINNLKKIAIPGLIVHDSHDEDIPVQHAQELNAAWVNSELLITENLGHLRILRDKNIITSIVKFIANN</sequence>
<feature type="transmembrane region" description="Helical" evidence="1">
    <location>
        <begin position="35"/>
        <end position="56"/>
    </location>
</feature>
<protein>
    <recommendedName>
        <fullName evidence="2">AB hydrolase-1 domain-containing protein</fullName>
    </recommendedName>
</protein>
<evidence type="ECO:0000256" key="1">
    <source>
        <dbReference type="SAM" id="Phobius"/>
    </source>
</evidence>
<dbReference type="PANTHER" id="PTHR43433:SF5">
    <property type="entry name" value="AB HYDROLASE-1 DOMAIN-CONTAINING PROTEIN"/>
    <property type="match status" value="1"/>
</dbReference>
<dbReference type="PANTHER" id="PTHR43433">
    <property type="entry name" value="HYDROLASE, ALPHA/BETA FOLD FAMILY PROTEIN"/>
    <property type="match status" value="1"/>
</dbReference>
<dbReference type="InterPro" id="IPR000073">
    <property type="entry name" value="AB_hydrolase_1"/>
</dbReference>
<reference evidence="3" key="1">
    <citation type="submission" date="2018-06" db="EMBL/GenBank/DDBJ databases">
        <authorList>
            <person name="Zhirakovskaya E."/>
        </authorList>
    </citation>
    <scope>NUCLEOTIDE SEQUENCE</scope>
</reference>
<keyword evidence="1" id="KW-1133">Transmembrane helix</keyword>
<keyword evidence="1" id="KW-0472">Membrane</keyword>
<accession>A0A3B1AXD7</accession>
<dbReference type="Gene3D" id="3.40.50.1820">
    <property type="entry name" value="alpha/beta hydrolase"/>
    <property type="match status" value="1"/>
</dbReference>
<feature type="domain" description="AB hydrolase-1" evidence="2">
    <location>
        <begin position="105"/>
        <end position="291"/>
    </location>
</feature>
<evidence type="ECO:0000313" key="3">
    <source>
        <dbReference type="EMBL" id="VAW98664.1"/>
    </source>
</evidence>
<keyword evidence="1" id="KW-0812">Transmembrane</keyword>
<dbReference type="Pfam" id="PF12697">
    <property type="entry name" value="Abhydrolase_6"/>
    <property type="match status" value="1"/>
</dbReference>
<evidence type="ECO:0000259" key="2">
    <source>
        <dbReference type="Pfam" id="PF12697"/>
    </source>
</evidence>
<dbReference type="AlphaFoldDB" id="A0A3B1AXD7"/>
<proteinExistence type="predicted"/>
<gene>
    <name evidence="3" type="ORF">MNBD_GAMMA22-1602</name>
</gene>
<dbReference type="InterPro" id="IPR050471">
    <property type="entry name" value="AB_hydrolase"/>
</dbReference>
<organism evidence="3">
    <name type="scientific">hydrothermal vent metagenome</name>
    <dbReference type="NCBI Taxonomy" id="652676"/>
    <lineage>
        <taxon>unclassified sequences</taxon>
        <taxon>metagenomes</taxon>
        <taxon>ecological metagenomes</taxon>
    </lineage>
</organism>
<dbReference type="InterPro" id="IPR029058">
    <property type="entry name" value="AB_hydrolase_fold"/>
</dbReference>